<name>A0A976QWK7_THEOR</name>
<feature type="transmembrane region" description="Helical" evidence="2">
    <location>
        <begin position="197"/>
        <end position="220"/>
    </location>
</feature>
<keyword evidence="3" id="KW-0732">Signal</keyword>
<gene>
    <name evidence="4" type="ORF">MACK_000548</name>
</gene>
<feature type="signal peptide" evidence="3">
    <location>
        <begin position="1"/>
        <end position="21"/>
    </location>
</feature>
<evidence type="ECO:0000256" key="2">
    <source>
        <dbReference type="SAM" id="Phobius"/>
    </source>
</evidence>
<keyword evidence="2" id="KW-1133">Transmembrane helix</keyword>
<evidence type="ECO:0000313" key="5">
    <source>
        <dbReference type="Proteomes" id="UP000244811"/>
    </source>
</evidence>
<keyword evidence="1" id="KW-0175">Coiled coil</keyword>
<dbReference type="EMBL" id="CP056069">
    <property type="protein sequence ID" value="UKK00475.1"/>
    <property type="molecule type" value="Genomic_DNA"/>
</dbReference>
<keyword evidence="2" id="KW-0812">Transmembrane</keyword>
<evidence type="ECO:0000256" key="1">
    <source>
        <dbReference type="SAM" id="Coils"/>
    </source>
</evidence>
<dbReference type="Proteomes" id="UP000244811">
    <property type="component" value="Chromosome 1"/>
</dbReference>
<feature type="coiled-coil region" evidence="1">
    <location>
        <begin position="150"/>
        <end position="180"/>
    </location>
</feature>
<reference evidence="4" key="1">
    <citation type="submission" date="2022-07" db="EMBL/GenBank/DDBJ databases">
        <title>Evaluation of T. orientalis genome assembly methods using nanopore sequencing and analysis of variation between genomes.</title>
        <authorList>
            <person name="Yam J."/>
            <person name="Micallef M.L."/>
            <person name="Liu M."/>
            <person name="Djordjevic S.P."/>
            <person name="Bogema D.R."/>
            <person name="Jenkins C."/>
        </authorList>
    </citation>
    <scope>NUCLEOTIDE SEQUENCE</scope>
    <source>
        <strain evidence="4">Goon Nure</strain>
    </source>
</reference>
<proteinExistence type="predicted"/>
<sequence length="257" mass="28688">MKSILFIFPAILASFVGSIPAEIKELRQQLNETLDKDDMVQNKLHQIELKLIILNMELHRYKRSHINSDSNAIFSSDTSVVSVGDKALVAANAVISTDKAIVSTMDRSSHSNNNNNGNRIAYSSANSIAYINADSSNDYTSLVNIEDDIESKMLETIKRLESEKAKLEAKLCKLDKKKNKIKKTLKAKALVVFKTSIALGAIIWSIGYLGVIVIFMISPQSHDGKDSTLHKVYKSILGFTAGMFIQIFKSYYELYTK</sequence>
<dbReference type="AlphaFoldDB" id="A0A976QWK7"/>
<evidence type="ECO:0000313" key="4">
    <source>
        <dbReference type="EMBL" id="UKK00475.1"/>
    </source>
</evidence>
<keyword evidence="2" id="KW-0472">Membrane</keyword>
<protein>
    <submittedName>
        <fullName evidence="4">Uncharacterized protein</fullName>
    </submittedName>
</protein>
<accession>A0A976QWK7</accession>
<feature type="chain" id="PRO_5037699650" evidence="3">
    <location>
        <begin position="22"/>
        <end position="257"/>
    </location>
</feature>
<feature type="transmembrane region" description="Helical" evidence="2">
    <location>
        <begin position="232"/>
        <end position="252"/>
    </location>
</feature>
<organism evidence="4 5">
    <name type="scientific">Theileria orientalis</name>
    <dbReference type="NCBI Taxonomy" id="68886"/>
    <lineage>
        <taxon>Eukaryota</taxon>
        <taxon>Sar</taxon>
        <taxon>Alveolata</taxon>
        <taxon>Apicomplexa</taxon>
        <taxon>Aconoidasida</taxon>
        <taxon>Piroplasmida</taxon>
        <taxon>Theileriidae</taxon>
        <taxon>Theileria</taxon>
    </lineage>
</organism>
<evidence type="ECO:0000256" key="3">
    <source>
        <dbReference type="SAM" id="SignalP"/>
    </source>
</evidence>